<dbReference type="AlphaFoldDB" id="A0A6G7K8Z3"/>
<dbReference type="SUPFAM" id="SSF52540">
    <property type="entry name" value="P-loop containing nucleoside triphosphate hydrolases"/>
    <property type="match status" value="1"/>
</dbReference>
<dbReference type="InterPro" id="IPR027417">
    <property type="entry name" value="P-loop_NTPase"/>
</dbReference>
<gene>
    <name evidence="1" type="ORF">G7057_04015</name>
</gene>
<dbReference type="KEGG" id="jar:G7057_04015"/>
<evidence type="ECO:0000313" key="1">
    <source>
        <dbReference type="EMBL" id="QII81720.1"/>
    </source>
</evidence>
<keyword evidence="2" id="KW-1185">Reference proteome</keyword>
<proteinExistence type="predicted"/>
<sequence length="373" mass="43741">MGKSLNEIAQQLKENNKKVQLIYGFNGNGKTRLSRELRLLVSQNSNGDIELEELEVERKEILYYNAFTEDLFYWDNDLENELKPKLIIRPNSFTRWIFEEQGQDINIISKFQHYTNDKLTPHFNEDFSEVTFSYEGGNEEISETIKISKGEESSFIWSVFYSLFEQAINVLSVPDPADRETNQFDELKYVFIDDPVTSLDDNHLIQLAVDLAQLIKRSDSGLKFVITSHNTTFYNVLYNEIKSKTCYMIERQEDGTFEFDTKGGDSNKSFSYHLFLKKTIENAIEGNQVQRYHFTLLRNLYEKTASFLGFPSWSRLLPNNQEAYYNRIIQFTSHSTLAYESAAEPSPQEKKTVKYLLEHLINNYGFWKEEEDE</sequence>
<accession>A0A6G7K8Z3</accession>
<organism evidence="1 2">
    <name type="scientific">Jeotgalibaca arthritidis</name>
    <dbReference type="NCBI Taxonomy" id="1868794"/>
    <lineage>
        <taxon>Bacteria</taxon>
        <taxon>Bacillati</taxon>
        <taxon>Bacillota</taxon>
        <taxon>Bacilli</taxon>
        <taxon>Lactobacillales</taxon>
        <taxon>Carnobacteriaceae</taxon>
        <taxon>Jeotgalibaca</taxon>
    </lineage>
</organism>
<name>A0A6G7K8Z3_9LACT</name>
<dbReference type="Proteomes" id="UP000501451">
    <property type="component" value="Chromosome"/>
</dbReference>
<dbReference type="RefSeq" id="WP_166161524.1">
    <property type="nucleotide sequence ID" value="NZ_CP049740.1"/>
</dbReference>
<dbReference type="Gene3D" id="3.40.50.300">
    <property type="entry name" value="P-loop containing nucleotide triphosphate hydrolases"/>
    <property type="match status" value="1"/>
</dbReference>
<evidence type="ECO:0000313" key="2">
    <source>
        <dbReference type="Proteomes" id="UP000501451"/>
    </source>
</evidence>
<dbReference type="EMBL" id="CP049740">
    <property type="protein sequence ID" value="QII81720.1"/>
    <property type="molecule type" value="Genomic_DNA"/>
</dbReference>
<protein>
    <submittedName>
        <fullName evidence="1">Anticodon nuclease</fullName>
    </submittedName>
</protein>
<reference evidence="1 2" key="1">
    <citation type="journal article" date="2017" name="Int. J. Syst. Evol. Microbiol.">
        <title>Jeotgalibaca porci sp. nov. and Jeotgalibaca arthritidis sp. nov., isolated from pigs, and emended description of the genus Jeotgalibaca.</title>
        <authorList>
            <person name="Zamora L."/>
            <person name="Perez-Sancho M."/>
            <person name="Dominguez L."/>
            <person name="Fernandez-Garayzabal J.F."/>
            <person name="Vela A.I."/>
        </authorList>
    </citation>
    <scope>NUCLEOTIDE SEQUENCE [LARGE SCALE GENOMIC DNA]</scope>
    <source>
        <strain evidence="1 2">CECT 9157</strain>
    </source>
</reference>